<evidence type="ECO:0000259" key="1">
    <source>
        <dbReference type="Pfam" id="PF14341"/>
    </source>
</evidence>
<reference evidence="2 3" key="1">
    <citation type="journal article" date="2021" name="Front. Microbiol.">
        <title>Aerobic Denitrification and Heterotrophic Sulfur Oxidation in the Genus Halomonas Revealed by Six Novel Species Characterizations and Genome-Based Analysis.</title>
        <authorList>
            <person name="Wang L."/>
            <person name="Shao Z."/>
        </authorList>
    </citation>
    <scope>NUCLEOTIDE SEQUENCE [LARGE SCALE GENOMIC DNA]</scope>
    <source>
        <strain evidence="2 3">MCCC 1A05748</strain>
    </source>
</reference>
<feature type="domain" description="Type 4 fimbrial biogenesis protein PilX N-terminal" evidence="1">
    <location>
        <begin position="5"/>
        <end position="47"/>
    </location>
</feature>
<dbReference type="InterPro" id="IPR025746">
    <property type="entry name" value="PilX_N_dom"/>
</dbReference>
<name>A0ABS9B890_9GAMM</name>
<organism evidence="2 3">
    <name type="scientific">Billgrantia desiderata</name>
    <dbReference type="NCBI Taxonomy" id="52021"/>
    <lineage>
        <taxon>Bacteria</taxon>
        <taxon>Pseudomonadati</taxon>
        <taxon>Pseudomonadota</taxon>
        <taxon>Gammaproteobacteria</taxon>
        <taxon>Oceanospirillales</taxon>
        <taxon>Halomonadaceae</taxon>
        <taxon>Billgrantia</taxon>
    </lineage>
</organism>
<keyword evidence="3" id="KW-1185">Reference proteome</keyword>
<evidence type="ECO:0000313" key="3">
    <source>
        <dbReference type="Proteomes" id="UP001320154"/>
    </source>
</evidence>
<dbReference type="Pfam" id="PF14341">
    <property type="entry name" value="PilX_N"/>
    <property type="match status" value="1"/>
</dbReference>
<comment type="caution">
    <text evidence="2">The sequence shown here is derived from an EMBL/GenBank/DDBJ whole genome shotgun (WGS) entry which is preliminary data.</text>
</comment>
<dbReference type="EMBL" id="JABFTQ010000012">
    <property type="protein sequence ID" value="MCE8048431.1"/>
    <property type="molecule type" value="Genomic_DNA"/>
</dbReference>
<gene>
    <name evidence="2" type="ORF">HOP60_17025</name>
</gene>
<dbReference type="RefSeq" id="WP_191223051.1">
    <property type="nucleotide sequence ID" value="NZ_JAAQTN010000005.1"/>
</dbReference>
<accession>A0ABS9B890</accession>
<protein>
    <recommendedName>
        <fullName evidence="1">Type 4 fimbrial biogenesis protein PilX N-terminal domain-containing protein</fullName>
    </recommendedName>
</protein>
<proteinExistence type="predicted"/>
<evidence type="ECO:0000313" key="2">
    <source>
        <dbReference type="EMBL" id="MCE8048431.1"/>
    </source>
</evidence>
<sequence length="377" mass="40195">MKQQRGAALVVVLSMLAMSLMLGLSGMQSSLIDERLAGNYKAAAEAQMNAERAVAELYERIVDPSHLDAKEVLSDFNALQSGFSWDEFSDLASHVDYSLGCHFLNSNVGAACFVHVGQGYLALNEGAYIFSMGVSGVGSQSVPIFVLLDIDLWNGFGPPSAVSLPGGIDENVPNNALQWPTSAKSKISGADGFLDEDGNQINVAAMSILQGDGLLNIEGVYEDKANLNEDTVVSLSKEPVAFVSLIRRMYEQYKDAPSASFPGVHFYTGSNQMDFTGNHSLSGIHIVLNGAVQIGGNSHLDGTLIVLNVDDLSAESWSLSPATFVKLNGGGGDGTVWFDSQKVSEALSSFGLTLDDFYGVSAENNIMSEVKGIRSWL</sequence>
<dbReference type="Proteomes" id="UP001320154">
    <property type="component" value="Unassembled WGS sequence"/>
</dbReference>